<name>A0AAV7FG84_ARIFI</name>
<organism evidence="1 2">
    <name type="scientific">Aristolochia fimbriata</name>
    <name type="common">White veined hardy Dutchman's pipe vine</name>
    <dbReference type="NCBI Taxonomy" id="158543"/>
    <lineage>
        <taxon>Eukaryota</taxon>
        <taxon>Viridiplantae</taxon>
        <taxon>Streptophyta</taxon>
        <taxon>Embryophyta</taxon>
        <taxon>Tracheophyta</taxon>
        <taxon>Spermatophyta</taxon>
        <taxon>Magnoliopsida</taxon>
        <taxon>Magnoliidae</taxon>
        <taxon>Piperales</taxon>
        <taxon>Aristolochiaceae</taxon>
        <taxon>Aristolochia</taxon>
    </lineage>
</organism>
<dbReference type="AlphaFoldDB" id="A0AAV7FG84"/>
<dbReference type="EMBL" id="JAINDJ010000002">
    <property type="protein sequence ID" value="KAG9458643.1"/>
    <property type="molecule type" value="Genomic_DNA"/>
</dbReference>
<keyword evidence="2" id="KW-1185">Reference proteome</keyword>
<reference evidence="1 2" key="1">
    <citation type="submission" date="2021-07" db="EMBL/GenBank/DDBJ databases">
        <title>The Aristolochia fimbriata genome: insights into angiosperm evolution, floral development and chemical biosynthesis.</title>
        <authorList>
            <person name="Jiao Y."/>
        </authorList>
    </citation>
    <scope>NUCLEOTIDE SEQUENCE [LARGE SCALE GENOMIC DNA]</scope>
    <source>
        <strain evidence="1">IBCAS-2021</strain>
        <tissue evidence="1">Leaf</tissue>
    </source>
</reference>
<sequence length="107" mass="12227">MSTMGDSRLFRQKLVDQGAHPPVLNWGNRKFQRKGVYMNEMVSGQIYEVGQSSSQSNTKDISDMRQEIGVLRWALGQVCDHLQLNIDLTAETAARNEMNEERSRARI</sequence>
<gene>
    <name evidence="1" type="ORF">H6P81_003151</name>
</gene>
<evidence type="ECO:0000313" key="2">
    <source>
        <dbReference type="Proteomes" id="UP000825729"/>
    </source>
</evidence>
<protein>
    <submittedName>
        <fullName evidence="1">Uncharacterized protein</fullName>
    </submittedName>
</protein>
<evidence type="ECO:0000313" key="1">
    <source>
        <dbReference type="EMBL" id="KAG9458643.1"/>
    </source>
</evidence>
<dbReference type="Proteomes" id="UP000825729">
    <property type="component" value="Unassembled WGS sequence"/>
</dbReference>
<accession>A0AAV7FG84</accession>
<comment type="caution">
    <text evidence="1">The sequence shown here is derived from an EMBL/GenBank/DDBJ whole genome shotgun (WGS) entry which is preliminary data.</text>
</comment>
<proteinExistence type="predicted"/>